<dbReference type="CDD" id="cd12418">
    <property type="entry name" value="RRM_Aly_REF_like"/>
    <property type="match status" value="1"/>
</dbReference>
<evidence type="ECO:0000256" key="2">
    <source>
        <dbReference type="PROSITE-ProRule" id="PRU00176"/>
    </source>
</evidence>
<dbReference type="Gene3D" id="3.30.70.330">
    <property type="match status" value="1"/>
</dbReference>
<proteinExistence type="predicted"/>
<sequence length="223" mass="23545">RPSRAPEGQWLHDKAPVSASSAPTDKILVSNLHYEITAKDLTAIFGQIGTLVREPLIRYDRSGRSSGQATVSFETVAEAVRAKKQFNGILAKGQPMTVDFLATRQPRGRSSSAPNGSLINRIQKPPLLDRLASRDDSNVRSASATPVTGGVGPIRSRQGPRAPRAAKKGPKKPPTAEELDKELDAFMGDSNSPAAPDGDAATAGTALVESTEVAAPVQDVEMA</sequence>
<name>A0A9P5X5B7_9AGAR</name>
<feature type="compositionally biased region" description="Low complexity" evidence="3">
    <location>
        <begin position="193"/>
        <end position="205"/>
    </location>
</feature>
<keyword evidence="6" id="KW-1185">Reference proteome</keyword>
<feature type="region of interest" description="Disordered" evidence="3">
    <location>
        <begin position="105"/>
        <end position="205"/>
    </location>
</feature>
<dbReference type="Pfam" id="PF00076">
    <property type="entry name" value="RRM_1"/>
    <property type="match status" value="1"/>
</dbReference>
<dbReference type="OrthoDB" id="5382468at2759"/>
<feature type="non-terminal residue" evidence="5">
    <location>
        <position position="1"/>
    </location>
</feature>
<dbReference type="EMBL" id="MU151344">
    <property type="protein sequence ID" value="KAF9444844.1"/>
    <property type="molecule type" value="Genomic_DNA"/>
</dbReference>
<keyword evidence="1 2" id="KW-0694">RNA-binding</keyword>
<accession>A0A9P5X5B7</accession>
<evidence type="ECO:0000256" key="3">
    <source>
        <dbReference type="SAM" id="MobiDB-lite"/>
    </source>
</evidence>
<evidence type="ECO:0000313" key="6">
    <source>
        <dbReference type="Proteomes" id="UP000807342"/>
    </source>
</evidence>
<evidence type="ECO:0000313" key="5">
    <source>
        <dbReference type="EMBL" id="KAF9444844.1"/>
    </source>
</evidence>
<gene>
    <name evidence="5" type="ORF">P691DRAFT_676844</name>
</gene>
<dbReference type="InterPro" id="IPR000504">
    <property type="entry name" value="RRM_dom"/>
</dbReference>
<evidence type="ECO:0000256" key="1">
    <source>
        <dbReference type="ARBA" id="ARBA00022884"/>
    </source>
</evidence>
<dbReference type="Proteomes" id="UP000807342">
    <property type="component" value="Unassembled WGS sequence"/>
</dbReference>
<dbReference type="GO" id="GO:0006406">
    <property type="term" value="P:mRNA export from nucleus"/>
    <property type="evidence" value="ECO:0007669"/>
    <property type="project" value="TreeGrafter"/>
</dbReference>
<dbReference type="InterPro" id="IPR012677">
    <property type="entry name" value="Nucleotide-bd_a/b_plait_sf"/>
</dbReference>
<dbReference type="SMART" id="SM00360">
    <property type="entry name" value="RRM"/>
    <property type="match status" value="1"/>
</dbReference>
<dbReference type="AlphaFoldDB" id="A0A9P5X5B7"/>
<evidence type="ECO:0000259" key="4">
    <source>
        <dbReference type="PROSITE" id="PS50102"/>
    </source>
</evidence>
<dbReference type="InterPro" id="IPR025715">
    <property type="entry name" value="FoP_C"/>
</dbReference>
<organism evidence="5 6">
    <name type="scientific">Macrolepiota fuliginosa MF-IS2</name>
    <dbReference type="NCBI Taxonomy" id="1400762"/>
    <lineage>
        <taxon>Eukaryota</taxon>
        <taxon>Fungi</taxon>
        <taxon>Dikarya</taxon>
        <taxon>Basidiomycota</taxon>
        <taxon>Agaricomycotina</taxon>
        <taxon>Agaricomycetes</taxon>
        <taxon>Agaricomycetidae</taxon>
        <taxon>Agaricales</taxon>
        <taxon>Agaricineae</taxon>
        <taxon>Agaricaceae</taxon>
        <taxon>Macrolepiota</taxon>
    </lineage>
</organism>
<feature type="domain" description="RRM" evidence="4">
    <location>
        <begin position="25"/>
        <end position="103"/>
    </location>
</feature>
<dbReference type="SUPFAM" id="SSF54928">
    <property type="entry name" value="RNA-binding domain, RBD"/>
    <property type="match status" value="1"/>
</dbReference>
<feature type="compositionally biased region" description="Polar residues" evidence="3">
    <location>
        <begin position="108"/>
        <end position="120"/>
    </location>
</feature>
<dbReference type="GO" id="GO:0003729">
    <property type="term" value="F:mRNA binding"/>
    <property type="evidence" value="ECO:0007669"/>
    <property type="project" value="TreeGrafter"/>
</dbReference>
<comment type="caution">
    <text evidence="5">The sequence shown here is derived from an EMBL/GenBank/DDBJ whole genome shotgun (WGS) entry which is preliminary data.</text>
</comment>
<protein>
    <submittedName>
        <fullName evidence="5">RNA-binding domain-containing protein</fullName>
    </submittedName>
</protein>
<dbReference type="InterPro" id="IPR035979">
    <property type="entry name" value="RBD_domain_sf"/>
</dbReference>
<dbReference type="InterPro" id="IPR051229">
    <property type="entry name" value="ALYREF_mRNA_export"/>
</dbReference>
<dbReference type="PANTHER" id="PTHR19965">
    <property type="entry name" value="RNA AND EXPORT FACTOR BINDING PROTEIN"/>
    <property type="match status" value="1"/>
</dbReference>
<dbReference type="Pfam" id="PF13865">
    <property type="entry name" value="FoP_duplication"/>
    <property type="match status" value="1"/>
</dbReference>
<dbReference type="PROSITE" id="PS50102">
    <property type="entry name" value="RRM"/>
    <property type="match status" value="1"/>
</dbReference>
<feature type="region of interest" description="Disordered" evidence="3">
    <location>
        <begin position="1"/>
        <end position="20"/>
    </location>
</feature>
<dbReference type="SMART" id="SM01218">
    <property type="entry name" value="FoP_duplication"/>
    <property type="match status" value="1"/>
</dbReference>
<dbReference type="PANTHER" id="PTHR19965:SF82">
    <property type="entry name" value="THO COMPLEX SUBUNIT 4"/>
    <property type="match status" value="1"/>
</dbReference>
<reference evidence="5" key="1">
    <citation type="submission" date="2020-11" db="EMBL/GenBank/DDBJ databases">
        <authorList>
            <consortium name="DOE Joint Genome Institute"/>
            <person name="Ahrendt S."/>
            <person name="Riley R."/>
            <person name="Andreopoulos W."/>
            <person name="Labutti K."/>
            <person name="Pangilinan J."/>
            <person name="Ruiz-Duenas F.J."/>
            <person name="Barrasa J.M."/>
            <person name="Sanchez-Garcia M."/>
            <person name="Camarero S."/>
            <person name="Miyauchi S."/>
            <person name="Serrano A."/>
            <person name="Linde D."/>
            <person name="Babiker R."/>
            <person name="Drula E."/>
            <person name="Ayuso-Fernandez I."/>
            <person name="Pacheco R."/>
            <person name="Padilla G."/>
            <person name="Ferreira P."/>
            <person name="Barriuso J."/>
            <person name="Kellner H."/>
            <person name="Castanera R."/>
            <person name="Alfaro M."/>
            <person name="Ramirez L."/>
            <person name="Pisabarro A.G."/>
            <person name="Kuo A."/>
            <person name="Tritt A."/>
            <person name="Lipzen A."/>
            <person name="He G."/>
            <person name="Yan M."/>
            <person name="Ng V."/>
            <person name="Cullen D."/>
            <person name="Martin F."/>
            <person name="Rosso M.-N."/>
            <person name="Henrissat B."/>
            <person name="Hibbett D."/>
            <person name="Martinez A.T."/>
            <person name="Grigoriev I.V."/>
        </authorList>
    </citation>
    <scope>NUCLEOTIDE SEQUENCE</scope>
    <source>
        <strain evidence="5">MF-IS2</strain>
    </source>
</reference>
<dbReference type="GO" id="GO:0005634">
    <property type="term" value="C:nucleus"/>
    <property type="evidence" value="ECO:0007669"/>
    <property type="project" value="TreeGrafter"/>
</dbReference>